<organism evidence="2 3">
    <name type="scientific">Blastococcus haudaquaticus</name>
    <dbReference type="NCBI Taxonomy" id="1938745"/>
    <lineage>
        <taxon>Bacteria</taxon>
        <taxon>Bacillati</taxon>
        <taxon>Actinomycetota</taxon>
        <taxon>Actinomycetes</taxon>
        <taxon>Geodermatophilales</taxon>
        <taxon>Geodermatophilaceae</taxon>
        <taxon>Blastococcus</taxon>
    </lineage>
</organism>
<dbReference type="InterPro" id="IPR011335">
    <property type="entry name" value="Restrct_endonuc-II-like"/>
</dbReference>
<feature type="domain" description="Restriction endonuclease type II-like" evidence="1">
    <location>
        <begin position="232"/>
        <end position="289"/>
    </location>
</feature>
<sequence>MVLDVAAVVGPQGWTTWDALTARVDRKTVARWTATGALVRLHPGVYATSSAATQWRTRVAATVLARGGVAGHRTALALWDLVPAGGPVHVTVEPPRSNRSPAGVVLHRSPDLHDAIRSVDGIPVTSVERSLVDTWGRPGGLARPVVRAAVIAAVRRRMCRPVDLATEVDRRPQLTARSSLLGLIRLLAEGCQSELEIWGCLHVLRAPGMPAFTLQHRVVVGGRTFFLDAACGEVRLAVEMDGAAWHGSREQRERDIRRDALLATTGWQTLRFGFARLTGSPDECRREIRSVHAARLGLMRPGGAQ</sequence>
<dbReference type="EMBL" id="OCNK01000001">
    <property type="protein sequence ID" value="SOD94880.1"/>
    <property type="molecule type" value="Genomic_DNA"/>
</dbReference>
<dbReference type="Proteomes" id="UP000219482">
    <property type="component" value="Unassembled WGS sequence"/>
</dbReference>
<dbReference type="OrthoDB" id="5243722at2"/>
<gene>
    <name evidence="2" type="ORF">SAMN06272739_1024</name>
</gene>
<dbReference type="InterPro" id="IPR049468">
    <property type="entry name" value="Restrct_endonuc-II-like_dom"/>
</dbReference>
<keyword evidence="3" id="KW-1185">Reference proteome</keyword>
<protein>
    <recommendedName>
        <fullName evidence="1">Restriction endonuclease type II-like domain-containing protein</fullName>
    </recommendedName>
</protein>
<dbReference type="RefSeq" id="WP_097182753.1">
    <property type="nucleotide sequence ID" value="NZ_OCNK01000001.1"/>
</dbReference>
<evidence type="ECO:0000313" key="2">
    <source>
        <dbReference type="EMBL" id="SOD94880.1"/>
    </source>
</evidence>
<reference evidence="3" key="1">
    <citation type="submission" date="2017-09" db="EMBL/GenBank/DDBJ databases">
        <authorList>
            <person name="Varghese N."/>
            <person name="Submissions S."/>
        </authorList>
    </citation>
    <scope>NUCLEOTIDE SEQUENCE [LARGE SCALE GENOMIC DNA]</scope>
    <source>
        <strain evidence="3">DSM 44270</strain>
    </source>
</reference>
<name>A0A286GH97_9ACTN</name>
<dbReference type="Pfam" id="PF18741">
    <property type="entry name" value="MTES_1575"/>
    <property type="match status" value="1"/>
</dbReference>
<dbReference type="SUPFAM" id="SSF52980">
    <property type="entry name" value="Restriction endonuclease-like"/>
    <property type="match status" value="1"/>
</dbReference>
<evidence type="ECO:0000259" key="1">
    <source>
        <dbReference type="Pfam" id="PF18741"/>
    </source>
</evidence>
<dbReference type="Gene3D" id="3.40.960.10">
    <property type="entry name" value="VSR Endonuclease"/>
    <property type="match status" value="1"/>
</dbReference>
<accession>A0A286GH97</accession>
<dbReference type="AlphaFoldDB" id="A0A286GH97"/>
<proteinExistence type="predicted"/>
<evidence type="ECO:0000313" key="3">
    <source>
        <dbReference type="Proteomes" id="UP000219482"/>
    </source>
</evidence>